<comment type="similarity">
    <text evidence="1">Belongs to the sigma-70 factor family. ECF subfamily.</text>
</comment>
<dbReference type="GO" id="GO:0003677">
    <property type="term" value="F:DNA binding"/>
    <property type="evidence" value="ECO:0007669"/>
    <property type="project" value="InterPro"/>
</dbReference>
<name>A0A240EIJ1_9VIBR</name>
<evidence type="ECO:0000256" key="5">
    <source>
        <dbReference type="NCBIfam" id="TIGR02959"/>
    </source>
</evidence>
<evidence type="ECO:0000256" key="2">
    <source>
        <dbReference type="ARBA" id="ARBA00023015"/>
    </source>
</evidence>
<dbReference type="NCBIfam" id="NF007215">
    <property type="entry name" value="PRK09637.1"/>
    <property type="match status" value="1"/>
</dbReference>
<dbReference type="InterPro" id="IPR013249">
    <property type="entry name" value="RNA_pol_sigma70_r4_t2"/>
</dbReference>
<dbReference type="Proteomes" id="UP000219336">
    <property type="component" value="Unassembled WGS sequence"/>
</dbReference>
<keyword evidence="2" id="KW-0805">Transcription regulation</keyword>
<gene>
    <name evidence="8" type="primary">sigM</name>
    <name evidence="8" type="ORF">VTH8203_01949</name>
</gene>
<feature type="domain" description="RNA polymerase sigma factor 70 region 4 type 2" evidence="7">
    <location>
        <begin position="96"/>
        <end position="148"/>
    </location>
</feature>
<accession>A0A240EIJ1</accession>
<protein>
    <recommendedName>
        <fullName evidence="5">RNA polymerase sigma factor SigZ</fullName>
    </recommendedName>
</protein>
<dbReference type="InterPro" id="IPR007627">
    <property type="entry name" value="RNA_pol_sigma70_r2"/>
</dbReference>
<evidence type="ECO:0000259" key="6">
    <source>
        <dbReference type="Pfam" id="PF04542"/>
    </source>
</evidence>
<keyword evidence="9" id="KW-1185">Reference proteome</keyword>
<dbReference type="InterPro" id="IPR039425">
    <property type="entry name" value="RNA_pol_sigma-70-like"/>
</dbReference>
<keyword evidence="4" id="KW-0804">Transcription</keyword>
<evidence type="ECO:0000256" key="1">
    <source>
        <dbReference type="ARBA" id="ARBA00010641"/>
    </source>
</evidence>
<dbReference type="Gene3D" id="1.10.1740.10">
    <property type="match status" value="1"/>
</dbReference>
<dbReference type="InterPro" id="IPR014284">
    <property type="entry name" value="RNA_pol_sigma-70_dom"/>
</dbReference>
<keyword evidence="3" id="KW-0731">Sigma factor</keyword>
<dbReference type="InterPro" id="IPR013324">
    <property type="entry name" value="RNA_pol_sigma_r3/r4-like"/>
</dbReference>
<dbReference type="Gene3D" id="1.10.10.10">
    <property type="entry name" value="Winged helix-like DNA-binding domain superfamily/Winged helix DNA-binding domain"/>
    <property type="match status" value="1"/>
</dbReference>
<dbReference type="SUPFAM" id="SSF88946">
    <property type="entry name" value="Sigma2 domain of RNA polymerase sigma factors"/>
    <property type="match status" value="1"/>
</dbReference>
<dbReference type="InterPro" id="IPR036388">
    <property type="entry name" value="WH-like_DNA-bd_sf"/>
</dbReference>
<evidence type="ECO:0000256" key="4">
    <source>
        <dbReference type="ARBA" id="ARBA00023163"/>
    </source>
</evidence>
<organism evidence="8 9">
    <name type="scientific">Vibrio thalassae</name>
    <dbReference type="NCBI Taxonomy" id="1243014"/>
    <lineage>
        <taxon>Bacteria</taxon>
        <taxon>Pseudomonadati</taxon>
        <taxon>Pseudomonadota</taxon>
        <taxon>Gammaproteobacteria</taxon>
        <taxon>Vibrionales</taxon>
        <taxon>Vibrionaceae</taxon>
        <taxon>Vibrio</taxon>
    </lineage>
</organism>
<dbReference type="AlphaFoldDB" id="A0A240EIJ1"/>
<proteinExistence type="inferred from homology"/>
<dbReference type="OrthoDB" id="9803470at2"/>
<dbReference type="RefSeq" id="WP_096993512.1">
    <property type="nucleotide sequence ID" value="NZ_JBHSII010000011.1"/>
</dbReference>
<evidence type="ECO:0000313" key="9">
    <source>
        <dbReference type="Proteomes" id="UP000219336"/>
    </source>
</evidence>
<sequence>MLAEWQNHKKKLRHYIAKQVDDEHLVDDILQDVYIKASDNLHQLKSQGSLSSWLFRIAHNTIMDHYRQRRDFDPLPQDLVHEEPDTAEQAHQEVAQCLRPLIDELPEQYRTPLILAELEGISQKEIAERMGISLSGAKSRIQRSRIKLREHIMRCCDIEIGHGGVTDYAPKEVWLNRQ</sequence>
<dbReference type="GO" id="GO:0016987">
    <property type="term" value="F:sigma factor activity"/>
    <property type="evidence" value="ECO:0007669"/>
    <property type="project" value="UniProtKB-KW"/>
</dbReference>
<dbReference type="CDD" id="cd06171">
    <property type="entry name" value="Sigma70_r4"/>
    <property type="match status" value="1"/>
</dbReference>
<dbReference type="PANTHER" id="PTHR43133:SF62">
    <property type="entry name" value="RNA POLYMERASE SIGMA FACTOR SIGZ"/>
    <property type="match status" value="1"/>
</dbReference>
<evidence type="ECO:0000259" key="7">
    <source>
        <dbReference type="Pfam" id="PF08281"/>
    </source>
</evidence>
<dbReference type="NCBIfam" id="TIGR02959">
    <property type="entry name" value="SigZ"/>
    <property type="match status" value="1"/>
</dbReference>
<dbReference type="GO" id="GO:0006352">
    <property type="term" value="P:DNA-templated transcription initiation"/>
    <property type="evidence" value="ECO:0007669"/>
    <property type="project" value="InterPro"/>
</dbReference>
<dbReference type="Pfam" id="PF04542">
    <property type="entry name" value="Sigma70_r2"/>
    <property type="match status" value="1"/>
</dbReference>
<evidence type="ECO:0000313" key="8">
    <source>
        <dbReference type="EMBL" id="SNX48331.1"/>
    </source>
</evidence>
<feature type="domain" description="RNA polymerase sigma-70 region 2" evidence="6">
    <location>
        <begin position="6"/>
        <end position="70"/>
    </location>
</feature>
<dbReference type="InterPro" id="IPR014304">
    <property type="entry name" value="RNA_pol_sigma-Z"/>
</dbReference>
<dbReference type="PANTHER" id="PTHR43133">
    <property type="entry name" value="RNA POLYMERASE ECF-TYPE SIGMA FACTO"/>
    <property type="match status" value="1"/>
</dbReference>
<dbReference type="InterPro" id="IPR013325">
    <property type="entry name" value="RNA_pol_sigma_r2"/>
</dbReference>
<dbReference type="EMBL" id="OANU01000023">
    <property type="protein sequence ID" value="SNX48331.1"/>
    <property type="molecule type" value="Genomic_DNA"/>
</dbReference>
<evidence type="ECO:0000256" key="3">
    <source>
        <dbReference type="ARBA" id="ARBA00023082"/>
    </source>
</evidence>
<dbReference type="NCBIfam" id="TIGR02937">
    <property type="entry name" value="sigma70-ECF"/>
    <property type="match status" value="1"/>
</dbReference>
<dbReference type="SUPFAM" id="SSF88659">
    <property type="entry name" value="Sigma3 and sigma4 domains of RNA polymerase sigma factors"/>
    <property type="match status" value="1"/>
</dbReference>
<reference evidence="9" key="1">
    <citation type="submission" date="2016-06" db="EMBL/GenBank/DDBJ databases">
        <authorList>
            <person name="Rodrigo-Torres L."/>
            <person name="Arahal R.D."/>
            <person name="Lucena T."/>
        </authorList>
    </citation>
    <scope>NUCLEOTIDE SEQUENCE [LARGE SCALE GENOMIC DNA]</scope>
    <source>
        <strain evidence="9">CECT8203</strain>
    </source>
</reference>
<dbReference type="Pfam" id="PF08281">
    <property type="entry name" value="Sigma70_r4_2"/>
    <property type="match status" value="1"/>
</dbReference>